<evidence type="ECO:0000256" key="5">
    <source>
        <dbReference type="ARBA" id="ARBA00023002"/>
    </source>
</evidence>
<dbReference type="SUPFAM" id="SSF51735">
    <property type="entry name" value="NAD(P)-binding Rossmann-fold domains"/>
    <property type="match status" value="1"/>
</dbReference>
<accession>A0A9P7H4W2</accession>
<evidence type="ECO:0000313" key="11">
    <source>
        <dbReference type="EMBL" id="KAG5661295.1"/>
    </source>
</evidence>
<dbReference type="EC" id="1.1.1.31" evidence="3"/>
<dbReference type="AlphaFoldDB" id="A0A9P7H4W2"/>
<keyword evidence="6" id="KW-0520">NAD</keyword>
<dbReference type="Pfam" id="PF03446">
    <property type="entry name" value="NAD_binding_2"/>
    <property type="match status" value="1"/>
</dbReference>
<feature type="active site" evidence="8">
    <location>
        <position position="193"/>
    </location>
</feature>
<keyword evidence="12" id="KW-1185">Reference proteome</keyword>
<evidence type="ECO:0000313" key="12">
    <source>
        <dbReference type="Proteomes" id="UP000782241"/>
    </source>
</evidence>
<dbReference type="InterPro" id="IPR029154">
    <property type="entry name" value="HIBADH-like_NADP-bd"/>
</dbReference>
<gene>
    <name evidence="11" type="ORF">KAF25_005417</name>
</gene>
<sequence length="326" mass="34798">MPSKIEEPAVKSYGFIGLGIMGYGMAKNLRSKLPEQSDLIVCELNQARRGEFVQTAPGRVQVAKTPLEVVHKSDIIITMLPRGEHVRQVFTDSETGLLSMSPDDGESKVFIDCSTIDVKTSQEIGQAVQQSGLGVFADAPVSGGQGGANAGTLTFMVGGEDDVFETIKPILALMGKSENIFHCGKAGAGLATKLINNYLSAVNMIGVCEGMNMGRLYGLDPVKLAEVINSSTGMSRNSREQNPVKGVSPTASSATDFQGGFSTELCNGVLEMSMDLAQQLDAKSVLEPVVRKLYGTAVKNEKCSGQDFRSIYRLFSENEGKDLPGL</sequence>
<dbReference type="Pfam" id="PF14833">
    <property type="entry name" value="NAD_binding_11"/>
    <property type="match status" value="1"/>
</dbReference>
<dbReference type="InterPro" id="IPR008927">
    <property type="entry name" value="6-PGluconate_DH-like_C_sf"/>
</dbReference>
<dbReference type="Gene3D" id="1.10.1040.10">
    <property type="entry name" value="N-(1-d-carboxylethyl)-l-norvaline Dehydrogenase, domain 2"/>
    <property type="match status" value="1"/>
</dbReference>
<comment type="pathway">
    <text evidence="1">Amino-acid degradation; L-valine degradation.</text>
</comment>
<evidence type="ECO:0000259" key="10">
    <source>
        <dbReference type="Pfam" id="PF14833"/>
    </source>
</evidence>
<dbReference type="PANTHER" id="PTHR22981">
    <property type="entry name" value="3-HYDROXYISOBUTYRATE DEHYDROGENASE-RELATED"/>
    <property type="match status" value="1"/>
</dbReference>
<dbReference type="GO" id="GO:0008442">
    <property type="term" value="F:3-hydroxyisobutyrate dehydrogenase activity"/>
    <property type="evidence" value="ECO:0007669"/>
    <property type="project" value="UniProtKB-EC"/>
</dbReference>
<evidence type="ECO:0000256" key="1">
    <source>
        <dbReference type="ARBA" id="ARBA00005109"/>
    </source>
</evidence>
<dbReference type="Proteomes" id="UP000782241">
    <property type="component" value="Unassembled WGS sequence"/>
</dbReference>
<dbReference type="PIRSF" id="PIRSF000103">
    <property type="entry name" value="HIBADH"/>
    <property type="match status" value="1"/>
</dbReference>
<evidence type="ECO:0000259" key="9">
    <source>
        <dbReference type="Pfam" id="PF03446"/>
    </source>
</evidence>
<dbReference type="GO" id="GO:0005739">
    <property type="term" value="C:mitochondrion"/>
    <property type="evidence" value="ECO:0007669"/>
    <property type="project" value="TreeGrafter"/>
</dbReference>
<evidence type="ECO:0000256" key="6">
    <source>
        <dbReference type="ARBA" id="ARBA00023027"/>
    </source>
</evidence>
<dbReference type="GO" id="GO:0006574">
    <property type="term" value="P:L-valine catabolic process"/>
    <property type="evidence" value="ECO:0007669"/>
    <property type="project" value="TreeGrafter"/>
</dbReference>
<dbReference type="SUPFAM" id="SSF48179">
    <property type="entry name" value="6-phosphogluconate dehydrogenase C-terminal domain-like"/>
    <property type="match status" value="1"/>
</dbReference>
<feature type="domain" description="3-hydroxyisobutyrate dehydrogenase-like NAD-binding" evidence="10">
    <location>
        <begin position="187"/>
        <end position="314"/>
    </location>
</feature>
<evidence type="ECO:0000256" key="8">
    <source>
        <dbReference type="PIRSR" id="PIRSR000103-1"/>
    </source>
</evidence>
<dbReference type="PROSITE" id="PS00895">
    <property type="entry name" value="3_HYDROXYISOBUT_DH"/>
    <property type="match status" value="1"/>
</dbReference>
<dbReference type="InterPro" id="IPR006115">
    <property type="entry name" value="6PGDH_NADP-bd"/>
</dbReference>
<evidence type="ECO:0000256" key="7">
    <source>
        <dbReference type="ARBA" id="ARBA00049197"/>
    </source>
</evidence>
<evidence type="ECO:0000256" key="2">
    <source>
        <dbReference type="ARBA" id="ARBA00006013"/>
    </source>
</evidence>
<reference evidence="11" key="1">
    <citation type="submission" date="2021-04" db="EMBL/GenBank/DDBJ databases">
        <title>Draft genome of Fusarium avenaceum strain F156N33, isolated from an atmospheric sample in Virginia.</title>
        <authorList>
            <person name="Yang S."/>
            <person name="Vinatzer B.A."/>
            <person name="Coleman J."/>
        </authorList>
    </citation>
    <scope>NUCLEOTIDE SEQUENCE</scope>
    <source>
        <strain evidence="11">F156N33</strain>
    </source>
</reference>
<dbReference type="EMBL" id="JAGPUO010000007">
    <property type="protein sequence ID" value="KAG5661295.1"/>
    <property type="molecule type" value="Genomic_DNA"/>
</dbReference>
<proteinExistence type="inferred from homology"/>
<evidence type="ECO:0000256" key="3">
    <source>
        <dbReference type="ARBA" id="ARBA00012991"/>
    </source>
</evidence>
<comment type="similarity">
    <text evidence="2">Belongs to the HIBADH-related family. 3-hydroxyisobutyrate dehydrogenase subfamily.</text>
</comment>
<organism evidence="11 12">
    <name type="scientific">Fusarium avenaceum</name>
    <dbReference type="NCBI Taxonomy" id="40199"/>
    <lineage>
        <taxon>Eukaryota</taxon>
        <taxon>Fungi</taxon>
        <taxon>Dikarya</taxon>
        <taxon>Ascomycota</taxon>
        <taxon>Pezizomycotina</taxon>
        <taxon>Sordariomycetes</taxon>
        <taxon>Hypocreomycetidae</taxon>
        <taxon>Hypocreales</taxon>
        <taxon>Nectriaceae</taxon>
        <taxon>Fusarium</taxon>
        <taxon>Fusarium tricinctum species complex</taxon>
    </lineage>
</organism>
<keyword evidence="4" id="KW-0101">Branched-chain amino acid catabolism</keyword>
<dbReference type="GO" id="GO:0050661">
    <property type="term" value="F:NADP binding"/>
    <property type="evidence" value="ECO:0007669"/>
    <property type="project" value="InterPro"/>
</dbReference>
<evidence type="ECO:0000256" key="4">
    <source>
        <dbReference type="ARBA" id="ARBA00022456"/>
    </source>
</evidence>
<dbReference type="InterPro" id="IPR015815">
    <property type="entry name" value="HIBADH-related"/>
</dbReference>
<name>A0A9P7H4W2_9HYPO</name>
<dbReference type="InterPro" id="IPR036291">
    <property type="entry name" value="NAD(P)-bd_dom_sf"/>
</dbReference>
<dbReference type="Gene3D" id="3.40.50.720">
    <property type="entry name" value="NAD(P)-binding Rossmann-like Domain"/>
    <property type="match status" value="1"/>
</dbReference>
<dbReference type="InterPro" id="IPR002204">
    <property type="entry name" value="3-OH-isobutyrate_DH-rel_CS"/>
</dbReference>
<keyword evidence="5" id="KW-0560">Oxidoreductase</keyword>
<feature type="domain" description="6-phosphogluconate dehydrogenase NADP-binding" evidence="9">
    <location>
        <begin position="13"/>
        <end position="182"/>
    </location>
</feature>
<comment type="caution">
    <text evidence="11">The sequence shown here is derived from an EMBL/GenBank/DDBJ whole genome shotgun (WGS) entry which is preliminary data.</text>
</comment>
<dbReference type="PANTHER" id="PTHR22981:SF7">
    <property type="entry name" value="3-HYDROXYISOBUTYRATE DEHYDROGENASE, MITOCHONDRIAL"/>
    <property type="match status" value="1"/>
</dbReference>
<protein>
    <recommendedName>
        <fullName evidence="3">3-hydroxyisobutyrate dehydrogenase</fullName>
        <ecNumber evidence="3">1.1.1.31</ecNumber>
    </recommendedName>
</protein>
<comment type="catalytic activity">
    <reaction evidence="7">
        <text>3-hydroxy-2-methylpropanoate + NAD(+) = 2-methyl-3-oxopropanoate + NADH + H(+)</text>
        <dbReference type="Rhea" id="RHEA:17681"/>
        <dbReference type="ChEBI" id="CHEBI:11805"/>
        <dbReference type="ChEBI" id="CHEBI:15378"/>
        <dbReference type="ChEBI" id="CHEBI:57540"/>
        <dbReference type="ChEBI" id="CHEBI:57700"/>
        <dbReference type="ChEBI" id="CHEBI:57945"/>
        <dbReference type="EC" id="1.1.1.31"/>
    </reaction>
</comment>
<dbReference type="GO" id="GO:0051287">
    <property type="term" value="F:NAD binding"/>
    <property type="evidence" value="ECO:0007669"/>
    <property type="project" value="InterPro"/>
</dbReference>
<dbReference type="InterPro" id="IPR013328">
    <property type="entry name" value="6PGD_dom2"/>
</dbReference>